<dbReference type="PROSITE" id="PS00463">
    <property type="entry name" value="ZN2_CY6_FUNGAL_1"/>
    <property type="match status" value="1"/>
</dbReference>
<feature type="compositionally biased region" description="Polar residues" evidence="3">
    <location>
        <begin position="1"/>
        <end position="30"/>
    </location>
</feature>
<dbReference type="Pfam" id="PF11951">
    <property type="entry name" value="Fungal_trans_2"/>
    <property type="match status" value="1"/>
</dbReference>
<dbReference type="PANTHER" id="PTHR37534">
    <property type="entry name" value="TRANSCRIPTIONAL ACTIVATOR PROTEIN UGA3"/>
    <property type="match status" value="1"/>
</dbReference>
<keyword evidence="6" id="KW-1185">Reference proteome</keyword>
<dbReference type="PROSITE" id="PS50048">
    <property type="entry name" value="ZN2_CY6_FUNGAL_2"/>
    <property type="match status" value="1"/>
</dbReference>
<dbReference type="STRING" id="590646.G3B562"/>
<name>G3B562_CANTC</name>
<evidence type="ECO:0000313" key="6">
    <source>
        <dbReference type="Proteomes" id="UP000000707"/>
    </source>
</evidence>
<dbReference type="InterPro" id="IPR036864">
    <property type="entry name" value="Zn2-C6_fun-type_DNA-bd_sf"/>
</dbReference>
<dbReference type="HOGENOM" id="CLU_009984_0_0_1"/>
<proteinExistence type="predicted"/>
<comment type="subcellular location">
    <subcellularLocation>
        <location evidence="1">Nucleus</location>
    </subcellularLocation>
</comment>
<dbReference type="GO" id="GO:0000981">
    <property type="term" value="F:DNA-binding transcription factor activity, RNA polymerase II-specific"/>
    <property type="evidence" value="ECO:0007669"/>
    <property type="project" value="InterPro"/>
</dbReference>
<dbReference type="GO" id="GO:0005634">
    <property type="term" value="C:nucleus"/>
    <property type="evidence" value="ECO:0007669"/>
    <property type="project" value="UniProtKB-SubCell"/>
</dbReference>
<dbReference type="EMBL" id="GL996524">
    <property type="protein sequence ID" value="EGV63147.1"/>
    <property type="molecule type" value="Genomic_DNA"/>
</dbReference>
<dbReference type="InterPro" id="IPR021858">
    <property type="entry name" value="Fun_TF"/>
</dbReference>
<dbReference type="Pfam" id="PF00172">
    <property type="entry name" value="Zn_clus"/>
    <property type="match status" value="1"/>
</dbReference>
<gene>
    <name evidence="5" type="ORF">CANTEDRAFT_122982</name>
</gene>
<sequence length="814" mass="91440">MTVNGSNPSDSDNFASIDNKTYKDTVQSSNPRKRPMKKRKYSRGGCEECKRRKMKCDEGKPFCYNCTRLNKACVYKSKNKFNISSGPEVQVPESDQMSVSTSQSSSHHRNRPIPNKVPTQNSPQTFSVQHYMPSGEYMNTFVRVDSPATPSGPPLQYSFSEREPLNPVPLPGNFTSLSPSNGSTAAASPSGRAFKNAISDILSPSNGDNFASDTDWQEMKHLFDEATILVSDMNDLQLAISHPNSMASNSPRNTFSDTFEKHVFEINEFSQEIINNSNNGKYQFENDLTPQTNQVQGSVSNTELIEYTIKQHRLVGPHAAYLRYLNKKVTGDAFFPFASSVEHNEVVNVLLKYSNNCPYLLSALLAMIATVEFNITGKPVHELSGQKYVSVCLKSLSQAFASNSSNKVDQFLNDIERLLLTVILLSSIFSSKTYENNDNILNSWKTHLRGTKDLLINYSNTTTKRNTRGVSRGTALARTWFFAIESLASITTPFGGTLSSRRKEENHQYSTSDIDTNDKVFLDTGYFGKEQNPDYYEALVSIGLIVKNNTVEFNLFLGFTLEFVLLVKEYTKVSEYLRAAEPKNRQISSPQVLKLLSLVEKSQMAVLAPMLNTKDCTIPESSPAHPQFPRIDPYRLNFPEAAYGTYKSPEGHVTVYSWFDLSQQIHTDSLFLRVLLMPGIFQLPKSSPLVQELLMKLANHLFYVLPKNSPDYDARKDIILCETDNYFLSTDMFDSRVFMTQSAFRLITGLLDDDDHLEKIELIFKGMVELGNGSAVEALNNVISRRTWLRSHPAGGNHDPTEVELAQSEVVPFA</sequence>
<dbReference type="SUPFAM" id="SSF57701">
    <property type="entry name" value="Zn2/Cys6 DNA-binding domain"/>
    <property type="match status" value="1"/>
</dbReference>
<feature type="region of interest" description="Disordered" evidence="3">
    <location>
        <begin position="1"/>
        <end position="44"/>
    </location>
</feature>
<dbReference type="Gene3D" id="4.10.240.10">
    <property type="entry name" value="Zn(2)-C6 fungal-type DNA-binding domain"/>
    <property type="match status" value="1"/>
</dbReference>
<evidence type="ECO:0000256" key="3">
    <source>
        <dbReference type="SAM" id="MobiDB-lite"/>
    </source>
</evidence>
<dbReference type="AlphaFoldDB" id="G3B562"/>
<evidence type="ECO:0000256" key="1">
    <source>
        <dbReference type="ARBA" id="ARBA00004123"/>
    </source>
</evidence>
<protein>
    <recommendedName>
        <fullName evidence="4">Zn(2)-C6 fungal-type domain-containing protein</fullName>
    </recommendedName>
</protein>
<dbReference type="PANTHER" id="PTHR37534:SF49">
    <property type="entry name" value="LYSINE BIOSYNTHESIS REGULATORY PROTEIN LYS14"/>
    <property type="match status" value="1"/>
</dbReference>
<dbReference type="GO" id="GO:0000976">
    <property type="term" value="F:transcription cis-regulatory region binding"/>
    <property type="evidence" value="ECO:0007669"/>
    <property type="project" value="TreeGrafter"/>
</dbReference>
<dbReference type="SMART" id="SM00066">
    <property type="entry name" value="GAL4"/>
    <property type="match status" value="1"/>
</dbReference>
<keyword evidence="2" id="KW-0539">Nucleus</keyword>
<dbReference type="Proteomes" id="UP000000707">
    <property type="component" value="Unassembled WGS sequence"/>
</dbReference>
<dbReference type="OrthoDB" id="416217at2759"/>
<dbReference type="InterPro" id="IPR001138">
    <property type="entry name" value="Zn2Cys6_DnaBD"/>
</dbReference>
<accession>G3B562</accession>
<feature type="region of interest" description="Disordered" evidence="3">
    <location>
        <begin position="85"/>
        <end position="124"/>
    </location>
</feature>
<feature type="compositionally biased region" description="Basic residues" evidence="3">
    <location>
        <begin position="31"/>
        <end position="42"/>
    </location>
</feature>
<dbReference type="GO" id="GO:0045944">
    <property type="term" value="P:positive regulation of transcription by RNA polymerase II"/>
    <property type="evidence" value="ECO:0007669"/>
    <property type="project" value="TreeGrafter"/>
</dbReference>
<evidence type="ECO:0000313" key="5">
    <source>
        <dbReference type="EMBL" id="EGV63147.1"/>
    </source>
</evidence>
<feature type="compositionally biased region" description="Low complexity" evidence="3">
    <location>
        <begin position="94"/>
        <end position="105"/>
    </location>
</feature>
<feature type="domain" description="Zn(2)-C6 fungal-type" evidence="4">
    <location>
        <begin position="45"/>
        <end position="75"/>
    </location>
</feature>
<reference evidence="5 6" key="1">
    <citation type="journal article" date="2011" name="Proc. Natl. Acad. Sci. U.S.A.">
        <title>Comparative genomics of xylose-fermenting fungi for enhanced biofuel production.</title>
        <authorList>
            <person name="Wohlbach D.J."/>
            <person name="Kuo A."/>
            <person name="Sato T.K."/>
            <person name="Potts K.M."/>
            <person name="Salamov A.A."/>
            <person name="LaButti K.M."/>
            <person name="Sun H."/>
            <person name="Clum A."/>
            <person name="Pangilinan J.L."/>
            <person name="Lindquist E.A."/>
            <person name="Lucas S."/>
            <person name="Lapidus A."/>
            <person name="Jin M."/>
            <person name="Gunawan C."/>
            <person name="Balan V."/>
            <person name="Dale B.E."/>
            <person name="Jeffries T.W."/>
            <person name="Zinkel R."/>
            <person name="Barry K.W."/>
            <person name="Grigoriev I.V."/>
            <person name="Gasch A.P."/>
        </authorList>
    </citation>
    <scope>NUCLEOTIDE SEQUENCE [LARGE SCALE GENOMIC DNA]</scope>
    <source>
        <strain evidence="6">ATCC 10573 / BCRC 21748 / CBS 615 / JCM 9827 / NBRC 10315 / NRRL Y-1498 / VKM Y-70</strain>
    </source>
</reference>
<evidence type="ECO:0000259" key="4">
    <source>
        <dbReference type="PROSITE" id="PS50048"/>
    </source>
</evidence>
<evidence type="ECO:0000256" key="2">
    <source>
        <dbReference type="ARBA" id="ARBA00023242"/>
    </source>
</evidence>
<dbReference type="eggNOG" id="ENOG502SPNA">
    <property type="taxonomic scope" value="Eukaryota"/>
</dbReference>
<dbReference type="GO" id="GO:0008270">
    <property type="term" value="F:zinc ion binding"/>
    <property type="evidence" value="ECO:0007669"/>
    <property type="project" value="InterPro"/>
</dbReference>
<organism evidence="6">
    <name type="scientific">Candida tenuis (strain ATCC 10573 / BCRC 21748 / CBS 615 / JCM 9827 / NBRC 10315 / NRRL Y-1498 / VKM Y-70)</name>
    <name type="common">Yeast</name>
    <name type="synonym">Yamadazyma tenuis</name>
    <dbReference type="NCBI Taxonomy" id="590646"/>
    <lineage>
        <taxon>Eukaryota</taxon>
        <taxon>Fungi</taxon>
        <taxon>Dikarya</taxon>
        <taxon>Ascomycota</taxon>
        <taxon>Saccharomycotina</taxon>
        <taxon>Pichiomycetes</taxon>
        <taxon>Debaryomycetaceae</taxon>
        <taxon>Yamadazyma</taxon>
    </lineage>
</organism>
<dbReference type="CDD" id="cd00067">
    <property type="entry name" value="GAL4"/>
    <property type="match status" value="1"/>
</dbReference>